<dbReference type="InterPro" id="IPR003540">
    <property type="entry name" value="ADP-ribosyltransferase"/>
</dbReference>
<evidence type="ECO:0000313" key="2">
    <source>
        <dbReference type="EMBL" id="CAF1685388.1"/>
    </source>
</evidence>
<proteinExistence type="predicted"/>
<dbReference type="Proteomes" id="UP000663828">
    <property type="component" value="Unassembled WGS sequence"/>
</dbReference>
<name>A0A816HC29_ADIRI</name>
<feature type="non-terminal residue" evidence="2">
    <location>
        <position position="298"/>
    </location>
</feature>
<protein>
    <recommendedName>
        <fullName evidence="1">ADP ribosyltransferase domain-containing protein</fullName>
    </recommendedName>
</protein>
<dbReference type="EMBL" id="CAJNOR010016579">
    <property type="protein sequence ID" value="CAF1685388.1"/>
    <property type="molecule type" value="Genomic_DNA"/>
</dbReference>
<sequence length="298" mass="34118">GNINNSSKDCQNTITQLRRVVNDVNTYTDGDNCIHFIETITDRKACMIISGALGQHIVRRVHHMSQVDSIFIFCGNKKYHEQWAREWPKIKGVFTEITPICEALKQAAWHCERNAMPMSFMKFDKKLDQLDPSFMYTQILKEILLTITFNQEHIEKYLDYCRKALTERLHQEQKVTETFTVFRGQGLPEEGFEELKETKGGLMSFNNFLSTSKNRSISLDFAKRAMKNPDLIGILFVMKIDPGQSTTAFASVSDISAVSSEDEILFSINSVFRVLDLKPIDKSNTLYEVTLTLTSDSD</sequence>
<dbReference type="PROSITE" id="PS51996">
    <property type="entry name" value="TR_MART"/>
    <property type="match status" value="1"/>
</dbReference>
<feature type="non-terminal residue" evidence="2">
    <location>
        <position position="1"/>
    </location>
</feature>
<dbReference type="Gene3D" id="3.90.176.10">
    <property type="entry name" value="Toxin ADP-ribosyltransferase, Chain A, domain 1"/>
    <property type="match status" value="1"/>
</dbReference>
<dbReference type="AlphaFoldDB" id="A0A816HC29"/>
<dbReference type="GO" id="GO:0005576">
    <property type="term" value="C:extracellular region"/>
    <property type="evidence" value="ECO:0007669"/>
    <property type="project" value="InterPro"/>
</dbReference>
<accession>A0A816HC29</accession>
<reference evidence="2" key="1">
    <citation type="submission" date="2021-02" db="EMBL/GenBank/DDBJ databases">
        <authorList>
            <person name="Nowell W R."/>
        </authorList>
    </citation>
    <scope>NUCLEOTIDE SEQUENCE</scope>
</reference>
<dbReference type="SUPFAM" id="SSF56399">
    <property type="entry name" value="ADP-ribosylation"/>
    <property type="match status" value="1"/>
</dbReference>
<comment type="caution">
    <text evidence="2">The sequence shown here is derived from an EMBL/GenBank/DDBJ whole genome shotgun (WGS) entry which is preliminary data.</text>
</comment>
<organism evidence="2 3">
    <name type="scientific">Adineta ricciae</name>
    <name type="common">Rotifer</name>
    <dbReference type="NCBI Taxonomy" id="249248"/>
    <lineage>
        <taxon>Eukaryota</taxon>
        <taxon>Metazoa</taxon>
        <taxon>Spiralia</taxon>
        <taxon>Gnathifera</taxon>
        <taxon>Rotifera</taxon>
        <taxon>Eurotatoria</taxon>
        <taxon>Bdelloidea</taxon>
        <taxon>Adinetida</taxon>
        <taxon>Adinetidae</taxon>
        <taxon>Adineta</taxon>
    </lineage>
</organism>
<evidence type="ECO:0000259" key="1">
    <source>
        <dbReference type="Pfam" id="PF03496"/>
    </source>
</evidence>
<dbReference type="Pfam" id="PF03496">
    <property type="entry name" value="ADPrib_exo_Tox"/>
    <property type="match status" value="1"/>
</dbReference>
<keyword evidence="3" id="KW-1185">Reference proteome</keyword>
<evidence type="ECO:0000313" key="3">
    <source>
        <dbReference type="Proteomes" id="UP000663828"/>
    </source>
</evidence>
<feature type="domain" description="ADP ribosyltransferase" evidence="1">
    <location>
        <begin position="167"/>
        <end position="285"/>
    </location>
</feature>
<gene>
    <name evidence="2" type="ORF">XAT740_LOCUS61766</name>
</gene>